<protein>
    <submittedName>
        <fullName evidence="9">TolC family protein</fullName>
    </submittedName>
</protein>
<keyword evidence="4" id="KW-1134">Transmembrane beta strand</keyword>
<evidence type="ECO:0000256" key="6">
    <source>
        <dbReference type="ARBA" id="ARBA00023136"/>
    </source>
</evidence>
<evidence type="ECO:0000256" key="8">
    <source>
        <dbReference type="SAM" id="SignalP"/>
    </source>
</evidence>
<dbReference type="SUPFAM" id="SSF56954">
    <property type="entry name" value="Outer membrane efflux proteins (OEP)"/>
    <property type="match status" value="1"/>
</dbReference>
<dbReference type="Pfam" id="PF02321">
    <property type="entry name" value="OEP"/>
    <property type="match status" value="2"/>
</dbReference>
<evidence type="ECO:0000256" key="3">
    <source>
        <dbReference type="ARBA" id="ARBA00022448"/>
    </source>
</evidence>
<keyword evidence="6" id="KW-0472">Membrane</keyword>
<evidence type="ECO:0000256" key="2">
    <source>
        <dbReference type="ARBA" id="ARBA00007613"/>
    </source>
</evidence>
<dbReference type="GO" id="GO:1990281">
    <property type="term" value="C:efflux pump complex"/>
    <property type="evidence" value="ECO:0007669"/>
    <property type="project" value="TreeGrafter"/>
</dbReference>
<evidence type="ECO:0000256" key="7">
    <source>
        <dbReference type="ARBA" id="ARBA00023237"/>
    </source>
</evidence>
<feature type="signal peptide" evidence="8">
    <location>
        <begin position="1"/>
        <end position="30"/>
    </location>
</feature>
<keyword evidence="3" id="KW-0813">Transport</keyword>
<accession>A0A4Q0MBB0</accession>
<dbReference type="PANTHER" id="PTHR30026">
    <property type="entry name" value="OUTER MEMBRANE PROTEIN TOLC"/>
    <property type="match status" value="1"/>
</dbReference>
<name>A0A4Q0MBB0_9SPHI</name>
<dbReference type="Gene3D" id="1.20.1600.10">
    <property type="entry name" value="Outer membrane efflux proteins (OEP)"/>
    <property type="match status" value="1"/>
</dbReference>
<dbReference type="AlphaFoldDB" id="A0A4Q0MBB0"/>
<evidence type="ECO:0000256" key="1">
    <source>
        <dbReference type="ARBA" id="ARBA00004442"/>
    </source>
</evidence>
<feature type="chain" id="PRO_5020692866" evidence="8">
    <location>
        <begin position="31"/>
        <end position="451"/>
    </location>
</feature>
<dbReference type="GO" id="GO:0015288">
    <property type="term" value="F:porin activity"/>
    <property type="evidence" value="ECO:0007669"/>
    <property type="project" value="TreeGrafter"/>
</dbReference>
<evidence type="ECO:0000256" key="5">
    <source>
        <dbReference type="ARBA" id="ARBA00022692"/>
    </source>
</evidence>
<gene>
    <name evidence="9" type="ORF">EKH83_08075</name>
</gene>
<keyword evidence="7" id="KW-0998">Cell outer membrane</keyword>
<reference evidence="9 10" key="1">
    <citation type="submission" date="2018-12" db="EMBL/GenBank/DDBJ databases">
        <title>The Draft Genome Sequence of the Soil Bacterium Pedobacter tournemirensis R1.</title>
        <authorList>
            <person name="He J."/>
        </authorList>
    </citation>
    <scope>NUCLEOTIDE SEQUENCE [LARGE SCALE GENOMIC DNA]</scope>
    <source>
        <strain evidence="9 10">R1</strain>
    </source>
</reference>
<keyword evidence="8" id="KW-0732">Signal</keyword>
<dbReference type="Proteomes" id="UP000290848">
    <property type="component" value="Unassembled WGS sequence"/>
</dbReference>
<comment type="subcellular location">
    <subcellularLocation>
        <location evidence="1">Cell outer membrane</location>
    </subcellularLocation>
</comment>
<dbReference type="GO" id="GO:0009279">
    <property type="term" value="C:cell outer membrane"/>
    <property type="evidence" value="ECO:0007669"/>
    <property type="project" value="UniProtKB-SubCell"/>
</dbReference>
<dbReference type="PANTHER" id="PTHR30026:SF20">
    <property type="entry name" value="OUTER MEMBRANE PROTEIN TOLC"/>
    <property type="match status" value="1"/>
</dbReference>
<organism evidence="9 10">
    <name type="scientific">Arcticibacter tournemirensis</name>
    <dbReference type="NCBI Taxonomy" id="699437"/>
    <lineage>
        <taxon>Bacteria</taxon>
        <taxon>Pseudomonadati</taxon>
        <taxon>Bacteroidota</taxon>
        <taxon>Sphingobacteriia</taxon>
        <taxon>Sphingobacteriales</taxon>
        <taxon>Sphingobacteriaceae</taxon>
        <taxon>Arcticibacter</taxon>
    </lineage>
</organism>
<evidence type="ECO:0000256" key="4">
    <source>
        <dbReference type="ARBA" id="ARBA00022452"/>
    </source>
</evidence>
<comment type="similarity">
    <text evidence="2">Belongs to the outer membrane factor (OMF) (TC 1.B.17) family.</text>
</comment>
<dbReference type="InterPro" id="IPR051906">
    <property type="entry name" value="TolC-like"/>
</dbReference>
<dbReference type="GO" id="GO:0015562">
    <property type="term" value="F:efflux transmembrane transporter activity"/>
    <property type="evidence" value="ECO:0007669"/>
    <property type="project" value="InterPro"/>
</dbReference>
<proteinExistence type="inferred from homology"/>
<evidence type="ECO:0000313" key="10">
    <source>
        <dbReference type="Proteomes" id="UP000290848"/>
    </source>
</evidence>
<keyword evidence="5" id="KW-0812">Transmembrane</keyword>
<comment type="caution">
    <text evidence="9">The sequence shown here is derived from an EMBL/GenBank/DDBJ whole genome shotgun (WGS) entry which is preliminary data.</text>
</comment>
<dbReference type="InterPro" id="IPR003423">
    <property type="entry name" value="OMP_efflux"/>
</dbReference>
<evidence type="ECO:0000313" key="9">
    <source>
        <dbReference type="EMBL" id="RXF70588.1"/>
    </source>
</evidence>
<dbReference type="EMBL" id="RXOC01000004">
    <property type="protein sequence ID" value="RXF70588.1"/>
    <property type="molecule type" value="Genomic_DNA"/>
</dbReference>
<sequence length="451" mass="50201">MIKSVKHMTTNQLSVFLLSFGLLPFTFLNAQQVPETMSLNDAVAIALKNNRDIQVAELDEKIARARYQQTSAIFLPQAAISYSALTTNNPLNAFGFKLQQRTITQNDFNPDQLNHPSATSDFSAKLEVQQPLINPDLIWQRKAAKNEAELYEYKKIRTREYLEFQVKNAYHQLQLAAEAGDVLEEALNTARAIHTFTGNRLKQGLLQKSDLLNVKVTVSAIESDLASAKSGIRNASDLLSLLLNKPLGVVYRTEKLQQNAPIASKDESLQVPSGRADLLAMQKAIEASGNGIKSTRLSWLPKLNAFGNYQLNDQTFAGSGATSWLAGIQLSWNIFSGNKTRNLVNQQKLDRDKLVVQFDAQKEQAQMELDKTYRDLSDSMFKTEQAKAAVEHAAEALRILKNRYEQGLANTTDVLAAQTQLSQQKLSLVQATFLSNIAAERLHFLTSSANK</sequence>